<evidence type="ECO:0000313" key="5">
    <source>
        <dbReference type="EMBL" id="WAR13940.1"/>
    </source>
</evidence>
<organism evidence="5 6">
    <name type="scientific">Mya arenaria</name>
    <name type="common">Soft-shell clam</name>
    <dbReference type="NCBI Taxonomy" id="6604"/>
    <lineage>
        <taxon>Eukaryota</taxon>
        <taxon>Metazoa</taxon>
        <taxon>Spiralia</taxon>
        <taxon>Lophotrochozoa</taxon>
        <taxon>Mollusca</taxon>
        <taxon>Bivalvia</taxon>
        <taxon>Autobranchia</taxon>
        <taxon>Heteroconchia</taxon>
        <taxon>Euheterodonta</taxon>
        <taxon>Imparidentia</taxon>
        <taxon>Neoheterodontei</taxon>
        <taxon>Myida</taxon>
        <taxon>Myoidea</taxon>
        <taxon>Myidae</taxon>
        <taxon>Mya</taxon>
    </lineage>
</organism>
<dbReference type="PANTHER" id="PTHR10751">
    <property type="entry name" value="GUANYLATE BINDING PROTEIN"/>
    <property type="match status" value="1"/>
</dbReference>
<dbReference type="InterPro" id="IPR003191">
    <property type="entry name" value="Guanylate-bd/ATL_C"/>
</dbReference>
<keyword evidence="6" id="KW-1185">Reference proteome</keyword>
<feature type="domain" description="Guanylate-binding protein/Atlastin C-terminal" evidence="4">
    <location>
        <begin position="130"/>
        <end position="395"/>
    </location>
</feature>
<dbReference type="Gene3D" id="1.20.1000.10">
    <property type="entry name" value="Guanylate-binding protein, C-terminal domain"/>
    <property type="match status" value="1"/>
</dbReference>
<dbReference type="Pfam" id="PF02263">
    <property type="entry name" value="GBP"/>
    <property type="match status" value="1"/>
</dbReference>
<dbReference type="Gene3D" id="3.40.50.300">
    <property type="entry name" value="P-loop containing nucleotide triphosphate hydrolases"/>
    <property type="match status" value="1"/>
</dbReference>
<dbReference type="InterPro" id="IPR027417">
    <property type="entry name" value="P-loop_NTPase"/>
</dbReference>
<reference evidence="5" key="1">
    <citation type="submission" date="2022-11" db="EMBL/GenBank/DDBJ databases">
        <title>Centuries of genome instability and evolution in soft-shell clam transmissible cancer (bioRxiv).</title>
        <authorList>
            <person name="Hart S.F.M."/>
            <person name="Yonemitsu M.A."/>
            <person name="Giersch R.M."/>
            <person name="Beal B.F."/>
            <person name="Arriagada G."/>
            <person name="Davis B.W."/>
            <person name="Ostrander E.A."/>
            <person name="Goff S.P."/>
            <person name="Metzger M.J."/>
        </authorList>
    </citation>
    <scope>NUCLEOTIDE SEQUENCE</scope>
    <source>
        <strain evidence="5">MELC-2E11</strain>
        <tissue evidence="5">Siphon/mantle</tissue>
    </source>
</reference>
<gene>
    <name evidence="5" type="ORF">MAR_004045</name>
</gene>
<protein>
    <submittedName>
        <fullName evidence="5">GBP2-like protein</fullName>
    </submittedName>
</protein>
<evidence type="ECO:0000313" key="6">
    <source>
        <dbReference type="Proteomes" id="UP001164746"/>
    </source>
</evidence>
<dbReference type="SUPFAM" id="SSF48340">
    <property type="entry name" value="Interferon-induced guanylate-binding protein 1 (GBP1), C-terminal domain"/>
    <property type="match status" value="1"/>
</dbReference>
<name>A0ABY7EVG0_MYAAR</name>
<accession>A0ABY7EVG0</accession>
<keyword evidence="1" id="KW-0378">Hydrolase</keyword>
<sequence length="714" mass="86459">MSKTVKFGGRCDEDNSLLQCVLPGFVLALRDFDVKLIKNGRKITEDEYLEQGLESKTGKGASFNKVRESIRKFFPKGRRRCFAFPRPGDVLENIESLTFQDLSPNFQKVTTKLLSYIYCQEPKQLEVSKPVNGSMFATLARNYVDALANGAVPDVDDAFATVAKIENQRVKEECMNMFRSKMEELQLPQPSKLLDIHFTDTRWTALEYMRTKAIKDVANVVERKAQMEMDLFWQQFQRQNEGELVKHCKHVLFGLESIRNLLARLQTEGYNVLGGHKKFKRDVETARQQYEQAFFDYEPREVGLVWSNFANRLGPDENKILEKDDELCVEQKKREKEETAESMERMKIEMAEDNQKALDKQKNELDEQQMELNVERERRDKEHEDKVEDLQKKIASLETNKEDQIKLLDQISAFQEESRRQKEEANNKLEEIQRLENKKREDLEEKLTIEKGKLEEEKIKFEERHRREKEKREEANRKHEEKLISEKEKREEENRKHEERHRLEEKKLEEAKRKHEEKLTNEKEVFEKEKRKHEEKLRSEKQKRKEEKRKHQEKLSSEKEAWEEKNRKHEEILRRVKETWEEDKRKHEEIIRSEEEKSKETKRNHEETRRMEKEAWTEQVKKHELKLNREKEVFEEENRNQREQLRTEKEKRKEQNRKHEEQLKIVMEKREEENRKHEEKHKIGKEKLTELMKQEQERKDEYFFFRLWNAALNK</sequence>
<dbReference type="Pfam" id="PF02841">
    <property type="entry name" value="GBP_C"/>
    <property type="match status" value="1"/>
</dbReference>
<dbReference type="InterPro" id="IPR036543">
    <property type="entry name" value="Guanylate-bd_C_sf"/>
</dbReference>
<feature type="region of interest" description="Disordered" evidence="2">
    <location>
        <begin position="416"/>
        <end position="568"/>
    </location>
</feature>
<dbReference type="InterPro" id="IPR015894">
    <property type="entry name" value="Guanylate-bd_N"/>
</dbReference>
<proteinExistence type="predicted"/>
<dbReference type="Proteomes" id="UP001164746">
    <property type="component" value="Chromosome 9"/>
</dbReference>
<dbReference type="EMBL" id="CP111020">
    <property type="protein sequence ID" value="WAR13940.1"/>
    <property type="molecule type" value="Genomic_DNA"/>
</dbReference>
<evidence type="ECO:0000259" key="3">
    <source>
        <dbReference type="Pfam" id="PF02263"/>
    </source>
</evidence>
<feature type="domain" description="Guanylate-binding protein N-terminal" evidence="3">
    <location>
        <begin position="18"/>
        <end position="120"/>
    </location>
</feature>
<evidence type="ECO:0000256" key="2">
    <source>
        <dbReference type="SAM" id="MobiDB-lite"/>
    </source>
</evidence>
<evidence type="ECO:0000259" key="4">
    <source>
        <dbReference type="Pfam" id="PF02841"/>
    </source>
</evidence>
<feature type="region of interest" description="Disordered" evidence="2">
    <location>
        <begin position="586"/>
        <end position="681"/>
    </location>
</feature>
<evidence type="ECO:0000256" key="1">
    <source>
        <dbReference type="ARBA" id="ARBA00022801"/>
    </source>
</evidence>